<reference evidence="3" key="3">
    <citation type="submission" date="2015-04" db="UniProtKB">
        <authorList>
            <consortium name="EnsemblPlants"/>
        </authorList>
    </citation>
    <scope>IDENTIFICATION</scope>
    <source>
        <strain evidence="3">cv. Jemalong A17</strain>
    </source>
</reference>
<gene>
    <name evidence="2" type="ordered locus">MTR_2g016720</name>
</gene>
<feature type="transmembrane region" description="Helical" evidence="1">
    <location>
        <begin position="41"/>
        <end position="62"/>
    </location>
</feature>
<evidence type="ECO:0000313" key="2">
    <source>
        <dbReference type="EMBL" id="KEH36639.1"/>
    </source>
</evidence>
<reference evidence="2 4" key="1">
    <citation type="journal article" date="2011" name="Nature">
        <title>The Medicago genome provides insight into the evolution of rhizobial symbioses.</title>
        <authorList>
            <person name="Young N.D."/>
            <person name="Debelle F."/>
            <person name="Oldroyd G.E."/>
            <person name="Geurts R."/>
            <person name="Cannon S.B."/>
            <person name="Udvardi M.K."/>
            <person name="Benedito V.A."/>
            <person name="Mayer K.F."/>
            <person name="Gouzy J."/>
            <person name="Schoof H."/>
            <person name="Van de Peer Y."/>
            <person name="Proost S."/>
            <person name="Cook D.R."/>
            <person name="Meyers B.C."/>
            <person name="Spannagl M."/>
            <person name="Cheung F."/>
            <person name="De Mita S."/>
            <person name="Krishnakumar V."/>
            <person name="Gundlach H."/>
            <person name="Zhou S."/>
            <person name="Mudge J."/>
            <person name="Bharti A.K."/>
            <person name="Murray J.D."/>
            <person name="Naoumkina M.A."/>
            <person name="Rosen B."/>
            <person name="Silverstein K.A."/>
            <person name="Tang H."/>
            <person name="Rombauts S."/>
            <person name="Zhao P.X."/>
            <person name="Zhou P."/>
            <person name="Barbe V."/>
            <person name="Bardou P."/>
            <person name="Bechner M."/>
            <person name="Bellec A."/>
            <person name="Berger A."/>
            <person name="Berges H."/>
            <person name="Bidwell S."/>
            <person name="Bisseling T."/>
            <person name="Choisne N."/>
            <person name="Couloux A."/>
            <person name="Denny R."/>
            <person name="Deshpande S."/>
            <person name="Dai X."/>
            <person name="Doyle J.J."/>
            <person name="Dudez A.M."/>
            <person name="Farmer A.D."/>
            <person name="Fouteau S."/>
            <person name="Franken C."/>
            <person name="Gibelin C."/>
            <person name="Gish J."/>
            <person name="Goldstein S."/>
            <person name="Gonzalez A.J."/>
            <person name="Green P.J."/>
            <person name="Hallab A."/>
            <person name="Hartog M."/>
            <person name="Hua A."/>
            <person name="Humphray S.J."/>
            <person name="Jeong D.H."/>
            <person name="Jing Y."/>
            <person name="Jocker A."/>
            <person name="Kenton S.M."/>
            <person name="Kim D.J."/>
            <person name="Klee K."/>
            <person name="Lai H."/>
            <person name="Lang C."/>
            <person name="Lin S."/>
            <person name="Macmil S.L."/>
            <person name="Magdelenat G."/>
            <person name="Matthews L."/>
            <person name="McCorrison J."/>
            <person name="Monaghan E.L."/>
            <person name="Mun J.H."/>
            <person name="Najar F.Z."/>
            <person name="Nicholson C."/>
            <person name="Noirot C."/>
            <person name="O'Bleness M."/>
            <person name="Paule C.R."/>
            <person name="Poulain J."/>
            <person name="Prion F."/>
            <person name="Qin B."/>
            <person name="Qu C."/>
            <person name="Retzel E.F."/>
            <person name="Riddle C."/>
            <person name="Sallet E."/>
            <person name="Samain S."/>
            <person name="Samson N."/>
            <person name="Sanders I."/>
            <person name="Saurat O."/>
            <person name="Scarpelli C."/>
            <person name="Schiex T."/>
            <person name="Segurens B."/>
            <person name="Severin A.J."/>
            <person name="Sherrier D.J."/>
            <person name="Shi R."/>
            <person name="Sims S."/>
            <person name="Singer S.R."/>
            <person name="Sinharoy S."/>
            <person name="Sterck L."/>
            <person name="Viollet A."/>
            <person name="Wang B.B."/>
            <person name="Wang K."/>
            <person name="Wang M."/>
            <person name="Wang X."/>
            <person name="Warfsmann J."/>
            <person name="Weissenbach J."/>
            <person name="White D.D."/>
            <person name="White J.D."/>
            <person name="Wiley G.B."/>
            <person name="Wincker P."/>
            <person name="Xing Y."/>
            <person name="Yang L."/>
            <person name="Yao Z."/>
            <person name="Ying F."/>
            <person name="Zhai J."/>
            <person name="Zhou L."/>
            <person name="Zuber A."/>
            <person name="Denarie J."/>
            <person name="Dixon R.A."/>
            <person name="May G.D."/>
            <person name="Schwartz D.C."/>
            <person name="Rogers J."/>
            <person name="Quetier F."/>
            <person name="Town C.D."/>
            <person name="Roe B.A."/>
        </authorList>
    </citation>
    <scope>NUCLEOTIDE SEQUENCE [LARGE SCALE GENOMIC DNA]</scope>
    <source>
        <strain evidence="2">A17</strain>
        <strain evidence="3 4">cv. Jemalong A17</strain>
    </source>
</reference>
<evidence type="ECO:0000313" key="4">
    <source>
        <dbReference type="Proteomes" id="UP000002051"/>
    </source>
</evidence>
<keyword evidence="1" id="KW-1133">Transmembrane helix</keyword>
<keyword evidence="4" id="KW-1185">Reference proteome</keyword>
<protein>
    <submittedName>
        <fullName evidence="2">Transmembrane protein, putative</fullName>
    </submittedName>
</protein>
<dbReference type="HOGENOM" id="CLU_2112481_0_0_1"/>
<dbReference type="AlphaFoldDB" id="A0A072V3N7"/>
<evidence type="ECO:0000313" key="3">
    <source>
        <dbReference type="EnsemblPlants" id="KEH36639"/>
    </source>
</evidence>
<accession>A0A072V3N7</accession>
<sequence>MRKPFLIIFESGTDQNCKKVVIEDPIRNWRLRLILFFRESAMIFEQPFGITYLTTFIFSLFIGQKQWREKKEERASSVFINTGLIVQVRPAQLVLIFTGSTVQVRPVNSSRLIFT</sequence>
<reference evidence="2 4" key="2">
    <citation type="journal article" date="2014" name="BMC Genomics">
        <title>An improved genome release (version Mt4.0) for the model legume Medicago truncatula.</title>
        <authorList>
            <person name="Tang H."/>
            <person name="Krishnakumar V."/>
            <person name="Bidwell S."/>
            <person name="Rosen B."/>
            <person name="Chan A."/>
            <person name="Zhou S."/>
            <person name="Gentzbittel L."/>
            <person name="Childs K.L."/>
            <person name="Yandell M."/>
            <person name="Gundlach H."/>
            <person name="Mayer K.F."/>
            <person name="Schwartz D.C."/>
            <person name="Town C.D."/>
        </authorList>
    </citation>
    <scope>GENOME REANNOTATION</scope>
    <source>
        <strain evidence="2">A17</strain>
        <strain evidence="3 4">cv. Jemalong A17</strain>
    </source>
</reference>
<dbReference type="EnsemblPlants" id="KEH36639">
    <property type="protein sequence ID" value="KEH36639"/>
    <property type="gene ID" value="MTR_2g016720"/>
</dbReference>
<dbReference type="EMBL" id="CM001218">
    <property type="protein sequence ID" value="KEH36639.1"/>
    <property type="molecule type" value="Genomic_DNA"/>
</dbReference>
<name>A0A072V3N7_MEDTR</name>
<evidence type="ECO:0000256" key="1">
    <source>
        <dbReference type="SAM" id="Phobius"/>
    </source>
</evidence>
<keyword evidence="1 2" id="KW-0812">Transmembrane</keyword>
<dbReference type="Proteomes" id="UP000002051">
    <property type="component" value="Chromosome 2"/>
</dbReference>
<proteinExistence type="predicted"/>
<keyword evidence="1" id="KW-0472">Membrane</keyword>
<organism evidence="2 4">
    <name type="scientific">Medicago truncatula</name>
    <name type="common">Barrel medic</name>
    <name type="synonym">Medicago tribuloides</name>
    <dbReference type="NCBI Taxonomy" id="3880"/>
    <lineage>
        <taxon>Eukaryota</taxon>
        <taxon>Viridiplantae</taxon>
        <taxon>Streptophyta</taxon>
        <taxon>Embryophyta</taxon>
        <taxon>Tracheophyta</taxon>
        <taxon>Spermatophyta</taxon>
        <taxon>Magnoliopsida</taxon>
        <taxon>eudicotyledons</taxon>
        <taxon>Gunneridae</taxon>
        <taxon>Pentapetalae</taxon>
        <taxon>rosids</taxon>
        <taxon>fabids</taxon>
        <taxon>Fabales</taxon>
        <taxon>Fabaceae</taxon>
        <taxon>Papilionoideae</taxon>
        <taxon>50 kb inversion clade</taxon>
        <taxon>NPAAA clade</taxon>
        <taxon>Hologalegina</taxon>
        <taxon>IRL clade</taxon>
        <taxon>Trifolieae</taxon>
        <taxon>Medicago</taxon>
    </lineage>
</organism>